<dbReference type="GO" id="GO:0000978">
    <property type="term" value="F:RNA polymerase II cis-regulatory region sequence-specific DNA binding"/>
    <property type="evidence" value="ECO:0007669"/>
    <property type="project" value="TreeGrafter"/>
</dbReference>
<dbReference type="EMBL" id="KZ678600">
    <property type="protein sequence ID" value="PSR78551.1"/>
    <property type="molecule type" value="Genomic_DNA"/>
</dbReference>
<evidence type="ECO:0000259" key="2">
    <source>
        <dbReference type="Pfam" id="PF12550"/>
    </source>
</evidence>
<accession>A0A2T2ZWP4</accession>
<dbReference type="AlphaFoldDB" id="A0A2T2ZWP4"/>
<protein>
    <submittedName>
        <fullName evidence="3">Transcriptional activator of glycolytic enzymes-domain-containing protein</fullName>
    </submittedName>
</protein>
<keyword evidence="4" id="KW-1185">Reference proteome</keyword>
<dbReference type="Proteomes" id="UP000241462">
    <property type="component" value="Unassembled WGS sequence"/>
</dbReference>
<dbReference type="GO" id="GO:0060963">
    <property type="term" value="P:positive regulation of ribosomal protein gene transcription by RNA polymerase II"/>
    <property type="evidence" value="ECO:0007669"/>
    <property type="project" value="TreeGrafter"/>
</dbReference>
<evidence type="ECO:0000313" key="4">
    <source>
        <dbReference type="Proteomes" id="UP000241462"/>
    </source>
</evidence>
<dbReference type="PANTHER" id="PTHR37784:SF2">
    <property type="entry name" value="HIGH-OSMOLARITY-INDUCED TRANSCRIPTION PROTEIN 1"/>
    <property type="match status" value="1"/>
</dbReference>
<gene>
    <name evidence="3" type="ORF">BD289DRAFT_117709</name>
</gene>
<dbReference type="Pfam" id="PF12550">
    <property type="entry name" value="GCR1_C"/>
    <property type="match status" value="1"/>
</dbReference>
<feature type="domain" description="Transcription activator GCR1-like" evidence="2">
    <location>
        <begin position="233"/>
        <end position="306"/>
    </location>
</feature>
<proteinExistence type="predicted"/>
<dbReference type="STRING" id="2025994.A0A2T2ZWP4"/>
<dbReference type="PANTHER" id="PTHR37784">
    <property type="entry name" value="PROTEIN MSN1"/>
    <property type="match status" value="1"/>
</dbReference>
<feature type="region of interest" description="Disordered" evidence="1">
    <location>
        <begin position="36"/>
        <end position="58"/>
    </location>
</feature>
<dbReference type="InParanoid" id="A0A2T2ZWP4"/>
<evidence type="ECO:0000313" key="3">
    <source>
        <dbReference type="EMBL" id="PSR78551.1"/>
    </source>
</evidence>
<dbReference type="InterPro" id="IPR022210">
    <property type="entry name" value="TF_GCR1-like"/>
</dbReference>
<reference evidence="3 4" key="1">
    <citation type="journal article" date="2018" name="Mycol. Prog.">
        <title>Coniella lustricola, a new species from submerged detritus.</title>
        <authorList>
            <person name="Raudabaugh D.B."/>
            <person name="Iturriaga T."/>
            <person name="Carver A."/>
            <person name="Mondo S."/>
            <person name="Pangilinan J."/>
            <person name="Lipzen A."/>
            <person name="He G."/>
            <person name="Amirebrahimi M."/>
            <person name="Grigoriev I.V."/>
            <person name="Miller A.N."/>
        </authorList>
    </citation>
    <scope>NUCLEOTIDE SEQUENCE [LARGE SCALE GENOMIC DNA]</scope>
    <source>
        <strain evidence="3 4">B22-T-1</strain>
    </source>
</reference>
<organism evidence="3 4">
    <name type="scientific">Coniella lustricola</name>
    <dbReference type="NCBI Taxonomy" id="2025994"/>
    <lineage>
        <taxon>Eukaryota</taxon>
        <taxon>Fungi</taxon>
        <taxon>Dikarya</taxon>
        <taxon>Ascomycota</taxon>
        <taxon>Pezizomycotina</taxon>
        <taxon>Sordariomycetes</taxon>
        <taxon>Sordariomycetidae</taxon>
        <taxon>Diaporthales</taxon>
        <taxon>Schizoparmaceae</taxon>
        <taxon>Coniella</taxon>
    </lineage>
</organism>
<dbReference type="InterPro" id="IPR052146">
    <property type="entry name" value="HOT1"/>
</dbReference>
<evidence type="ECO:0000256" key="1">
    <source>
        <dbReference type="SAM" id="MobiDB-lite"/>
    </source>
</evidence>
<name>A0A2T2ZWP4_9PEZI</name>
<feature type="region of interest" description="Disordered" evidence="1">
    <location>
        <begin position="322"/>
        <end position="349"/>
    </location>
</feature>
<dbReference type="GO" id="GO:0000981">
    <property type="term" value="F:DNA-binding transcription factor activity, RNA polymerase II-specific"/>
    <property type="evidence" value="ECO:0007669"/>
    <property type="project" value="TreeGrafter"/>
</dbReference>
<sequence>MASLSSAHLRATTSSSISIRPRQRIRLSGLLRTSKLNQSQSPRHLLREPSSQVSPGPEQLLRDKSAEQLVAIICDMQETHAQQIADLEARYCVASSQVKQMTKLLNAYFKSQEQGRRSVSRELSLITAVKPSTASFTVPGPSIMASISASQGLPSSSLHMPPRVDVAHAVTTSKPQSVTATQREILEECLSSQAPGSCVPHNLAADATLHGRVELKIIPSVITHKPPTVKPSRLETVLDVWQEYCYGHNGNPSLESLDALWGARWRPDQKLRLWYGRRKAILDQIKTYMADGIDEDTAVAEVEKLRRGRTLNWLSRILLDDRKQTKKQRKEAQKAATAAKQAMESTPVA</sequence>
<dbReference type="OrthoDB" id="428577at2759"/>